<name>A0A8T9Q9J6_9BACT</name>
<reference evidence="1" key="1">
    <citation type="submission" date="2022-04" db="EMBL/GenBank/DDBJ databases">
        <title>Hymenobacter sp. isolated from the air.</title>
        <authorList>
            <person name="Won M."/>
            <person name="Lee C.-M."/>
            <person name="Woen H.-Y."/>
            <person name="Kwon S.-W."/>
        </authorList>
    </citation>
    <scope>NUCLEOTIDE SEQUENCE</scope>
    <source>
        <strain evidence="1">5116S-3</strain>
    </source>
</reference>
<evidence type="ECO:0000313" key="1">
    <source>
        <dbReference type="EMBL" id="UOQ74236.1"/>
    </source>
</evidence>
<keyword evidence="2" id="KW-1185">Reference proteome</keyword>
<sequence length="56" mass="6857">MRGLQFYYGAGFHLGAYQGRYYFDDVRYYRYHKKDQYVVFRRYVTDDATYVAFGPT</sequence>
<organism evidence="1 2">
    <name type="scientific">Hymenobacter cellulosilyticus</name>
    <dbReference type="NCBI Taxonomy" id="2932248"/>
    <lineage>
        <taxon>Bacteria</taxon>
        <taxon>Pseudomonadati</taxon>
        <taxon>Bacteroidota</taxon>
        <taxon>Cytophagia</taxon>
        <taxon>Cytophagales</taxon>
        <taxon>Hymenobacteraceae</taxon>
        <taxon>Hymenobacter</taxon>
    </lineage>
</organism>
<evidence type="ECO:0000313" key="2">
    <source>
        <dbReference type="Proteomes" id="UP000831796"/>
    </source>
</evidence>
<proteinExistence type="predicted"/>
<dbReference type="AlphaFoldDB" id="A0A8T9Q9J6"/>
<dbReference type="Proteomes" id="UP000831796">
    <property type="component" value="Chromosome"/>
</dbReference>
<accession>A0A8T9Q9J6</accession>
<dbReference type="EMBL" id="CP095046">
    <property type="protein sequence ID" value="UOQ74236.1"/>
    <property type="molecule type" value="Genomic_DNA"/>
</dbReference>
<dbReference type="KEGG" id="hcu:MUN79_10315"/>
<protein>
    <submittedName>
        <fullName evidence="1">Uncharacterized protein</fullName>
    </submittedName>
</protein>
<gene>
    <name evidence="1" type="ORF">MUN79_10315</name>
</gene>
<dbReference type="RefSeq" id="WP_244677578.1">
    <property type="nucleotide sequence ID" value="NZ_CP095046.1"/>
</dbReference>